<comment type="caution">
    <text evidence="6">The sequence shown here is derived from an EMBL/GenBank/DDBJ whole genome shotgun (WGS) entry which is preliminary data.</text>
</comment>
<proteinExistence type="predicted"/>
<keyword evidence="7" id="KW-1185">Reference proteome</keyword>
<dbReference type="PROSITE" id="PS51257">
    <property type="entry name" value="PROKAR_LIPOPROTEIN"/>
    <property type="match status" value="1"/>
</dbReference>
<dbReference type="GO" id="GO:0016810">
    <property type="term" value="F:hydrolase activity, acting on carbon-nitrogen (but not peptide) bonds"/>
    <property type="evidence" value="ECO:0007669"/>
    <property type="project" value="InterPro"/>
</dbReference>
<evidence type="ECO:0000256" key="4">
    <source>
        <dbReference type="SAM" id="SignalP"/>
    </source>
</evidence>
<feature type="signal peptide" evidence="4">
    <location>
        <begin position="1"/>
        <end position="25"/>
    </location>
</feature>
<keyword evidence="2" id="KW-0378">Hydrolase</keyword>
<accession>A0A838CT56</accession>
<keyword evidence="1" id="KW-0479">Metal-binding</keyword>
<dbReference type="InterPro" id="IPR002509">
    <property type="entry name" value="NODB_dom"/>
</dbReference>
<dbReference type="EMBL" id="JACEFG010000002">
    <property type="protein sequence ID" value="MBA2175124.1"/>
    <property type="molecule type" value="Genomic_DNA"/>
</dbReference>
<protein>
    <submittedName>
        <fullName evidence="6">Polysaccharide deacetylase family protein</fullName>
    </submittedName>
</protein>
<dbReference type="GO" id="GO:0016020">
    <property type="term" value="C:membrane"/>
    <property type="evidence" value="ECO:0007669"/>
    <property type="project" value="TreeGrafter"/>
</dbReference>
<dbReference type="AlphaFoldDB" id="A0A838CT56"/>
<feature type="compositionally biased region" description="Polar residues" evidence="3">
    <location>
        <begin position="235"/>
        <end position="246"/>
    </location>
</feature>
<evidence type="ECO:0000256" key="1">
    <source>
        <dbReference type="ARBA" id="ARBA00022723"/>
    </source>
</evidence>
<dbReference type="Pfam" id="PF01522">
    <property type="entry name" value="Polysacc_deac_1"/>
    <property type="match status" value="1"/>
</dbReference>
<dbReference type="PANTHER" id="PTHR10587">
    <property type="entry name" value="GLYCOSYL TRANSFERASE-RELATED"/>
    <property type="match status" value="1"/>
</dbReference>
<dbReference type="GO" id="GO:0005975">
    <property type="term" value="P:carbohydrate metabolic process"/>
    <property type="evidence" value="ECO:0007669"/>
    <property type="project" value="InterPro"/>
</dbReference>
<feature type="chain" id="PRO_5038458636" evidence="4">
    <location>
        <begin position="26"/>
        <end position="433"/>
    </location>
</feature>
<organism evidence="6 7">
    <name type="scientific">Halobacillus locisalis</name>
    <dbReference type="NCBI Taxonomy" id="220753"/>
    <lineage>
        <taxon>Bacteria</taxon>
        <taxon>Bacillati</taxon>
        <taxon>Bacillota</taxon>
        <taxon>Bacilli</taxon>
        <taxon>Bacillales</taxon>
        <taxon>Bacillaceae</taxon>
        <taxon>Halobacillus</taxon>
    </lineage>
</organism>
<sequence length="433" mass="49395">MRQPMIYIATFALVLLSACSFIANANNDPSKAEDNRPLTYKIDMATDISEYKEYHMTIHYPQTPNNQIDQTIIDYTNQKKAAFKQKSYQALQNQENNQSYELHVDFEILYQDRHFFVVRFIETMDVGMSEPLVEQTIMNFEKEEGNRLEPQELFKEEEYDLEKLVENREEAPSVDEVNVAWTADGLALYLKQLKSGQELIELNQDKVKDMLKASYVELMQANRSIEPEGIKSEENTASSSAGQATSMPLKKDSGKRVALTFDDGPHPKVTKNILNILDEHEVQASFFMIGKRVSYYPDVAQDVATAGHEIGNHTWNHPRLTRLTSEQIDEQIEMTQSEIQQAVGFTPSLIRLPFGERTTHGYRLQPVGWNVTFEHGRSKSAAEIAAEIVAKVEDESVILLNDIHPSMVEVVDLVVKELSDQGYEFVPVSHIQQ</sequence>
<dbReference type="Gene3D" id="3.20.20.370">
    <property type="entry name" value="Glycoside hydrolase/deacetylase"/>
    <property type="match status" value="1"/>
</dbReference>
<dbReference type="Gene3D" id="3.30.565.40">
    <property type="entry name" value="Fervidobacterium nodosum Rt17-B1 like"/>
    <property type="match status" value="1"/>
</dbReference>
<dbReference type="SUPFAM" id="SSF88713">
    <property type="entry name" value="Glycoside hydrolase/deacetylase"/>
    <property type="match status" value="1"/>
</dbReference>
<dbReference type="InterPro" id="IPR011330">
    <property type="entry name" value="Glyco_hydro/deAcase_b/a-brl"/>
</dbReference>
<keyword evidence="4" id="KW-0732">Signal</keyword>
<evidence type="ECO:0000256" key="3">
    <source>
        <dbReference type="SAM" id="MobiDB-lite"/>
    </source>
</evidence>
<reference evidence="6 7" key="1">
    <citation type="journal article" date="2004" name="Extremophiles">
        <title>Halobacillus locisalis sp. nov., a halophilic bacterium isolated from a marine solar saltern of the Yellow Sea in Korea.</title>
        <authorList>
            <person name="Yoon J.H."/>
            <person name="Kang K.H."/>
            <person name="Oh T.K."/>
            <person name="Park Y.H."/>
        </authorList>
    </citation>
    <scope>NUCLEOTIDE SEQUENCE [LARGE SCALE GENOMIC DNA]</scope>
    <source>
        <strain evidence="6 7">KCTC 3788</strain>
    </source>
</reference>
<evidence type="ECO:0000259" key="5">
    <source>
        <dbReference type="PROSITE" id="PS51677"/>
    </source>
</evidence>
<dbReference type="GO" id="GO:0046872">
    <property type="term" value="F:metal ion binding"/>
    <property type="evidence" value="ECO:0007669"/>
    <property type="project" value="UniProtKB-KW"/>
</dbReference>
<dbReference type="InterPro" id="IPR050248">
    <property type="entry name" value="Polysacc_deacetylase_ArnD"/>
</dbReference>
<evidence type="ECO:0000313" key="7">
    <source>
        <dbReference type="Proteomes" id="UP000571017"/>
    </source>
</evidence>
<gene>
    <name evidence="6" type="ORF">H0266_09485</name>
</gene>
<evidence type="ECO:0000256" key="2">
    <source>
        <dbReference type="ARBA" id="ARBA00022801"/>
    </source>
</evidence>
<dbReference type="PANTHER" id="PTHR10587:SF133">
    <property type="entry name" value="CHITIN DEACETYLASE 1-RELATED"/>
    <property type="match status" value="1"/>
</dbReference>
<name>A0A838CT56_9BACI</name>
<feature type="domain" description="NodB homology" evidence="5">
    <location>
        <begin position="255"/>
        <end position="433"/>
    </location>
</feature>
<dbReference type="PROSITE" id="PS51677">
    <property type="entry name" value="NODB"/>
    <property type="match status" value="1"/>
</dbReference>
<dbReference type="Proteomes" id="UP000571017">
    <property type="component" value="Unassembled WGS sequence"/>
</dbReference>
<dbReference type="RefSeq" id="WP_181472160.1">
    <property type="nucleotide sequence ID" value="NZ_JACEFG010000002.1"/>
</dbReference>
<evidence type="ECO:0000313" key="6">
    <source>
        <dbReference type="EMBL" id="MBA2175124.1"/>
    </source>
</evidence>
<feature type="region of interest" description="Disordered" evidence="3">
    <location>
        <begin position="226"/>
        <end position="253"/>
    </location>
</feature>